<keyword evidence="1" id="KW-0853">WD repeat</keyword>
<dbReference type="SUPFAM" id="SSF50978">
    <property type="entry name" value="WD40 repeat-like"/>
    <property type="match status" value="1"/>
</dbReference>
<dbReference type="AlphaFoldDB" id="A0A7W7T2W6"/>
<dbReference type="InterPro" id="IPR015943">
    <property type="entry name" value="WD40/YVTN_repeat-like_dom_sf"/>
</dbReference>
<proteinExistence type="predicted"/>
<keyword evidence="3" id="KW-1185">Reference proteome</keyword>
<dbReference type="PANTHER" id="PTHR19879">
    <property type="entry name" value="TRANSCRIPTION INITIATION FACTOR TFIID"/>
    <property type="match status" value="1"/>
</dbReference>
<name>A0A7W7T2W6_9PSEU</name>
<gene>
    <name evidence="2" type="ORF">F4559_002961</name>
</gene>
<feature type="repeat" description="WD" evidence="1">
    <location>
        <begin position="39"/>
        <end position="80"/>
    </location>
</feature>
<dbReference type="PROSITE" id="PS50082">
    <property type="entry name" value="WD_REPEATS_2"/>
    <property type="match status" value="2"/>
</dbReference>
<dbReference type="Gene3D" id="2.130.10.10">
    <property type="entry name" value="YVTN repeat-like/Quinoprotein amine dehydrogenase"/>
    <property type="match status" value="1"/>
</dbReference>
<accession>A0A7W7T2W6</accession>
<dbReference type="SMART" id="SM00320">
    <property type="entry name" value="WD40"/>
    <property type="match status" value="1"/>
</dbReference>
<reference evidence="2 3" key="1">
    <citation type="submission" date="2020-08" db="EMBL/GenBank/DDBJ databases">
        <title>Sequencing the genomes of 1000 actinobacteria strains.</title>
        <authorList>
            <person name="Klenk H.-P."/>
        </authorList>
    </citation>
    <scope>NUCLEOTIDE SEQUENCE [LARGE SCALE GENOMIC DNA]</scope>
    <source>
        <strain evidence="2 3">DSM 45084</strain>
    </source>
</reference>
<evidence type="ECO:0000256" key="1">
    <source>
        <dbReference type="PROSITE-ProRule" id="PRU00221"/>
    </source>
</evidence>
<dbReference type="InterPro" id="IPR036322">
    <property type="entry name" value="WD40_repeat_dom_sf"/>
</dbReference>
<protein>
    <submittedName>
        <fullName evidence="2">WD40 repeat protein</fullName>
    </submittedName>
</protein>
<evidence type="ECO:0000313" key="3">
    <source>
        <dbReference type="Proteomes" id="UP000542674"/>
    </source>
</evidence>
<dbReference type="Proteomes" id="UP000542674">
    <property type="component" value="Unassembled WGS sequence"/>
</dbReference>
<organism evidence="2 3">
    <name type="scientific">Saccharothrix violaceirubra</name>
    <dbReference type="NCBI Taxonomy" id="413306"/>
    <lineage>
        <taxon>Bacteria</taxon>
        <taxon>Bacillati</taxon>
        <taxon>Actinomycetota</taxon>
        <taxon>Actinomycetes</taxon>
        <taxon>Pseudonocardiales</taxon>
        <taxon>Pseudonocardiaceae</taxon>
        <taxon>Saccharothrix</taxon>
    </lineage>
</organism>
<dbReference type="PROSITE" id="PS50294">
    <property type="entry name" value="WD_REPEATS_REGION"/>
    <property type="match status" value="2"/>
</dbReference>
<feature type="repeat" description="WD" evidence="1">
    <location>
        <begin position="1"/>
        <end position="27"/>
    </location>
</feature>
<comment type="caution">
    <text evidence="2">The sequence shown here is derived from an EMBL/GenBank/DDBJ whole genome shotgun (WGS) entry which is preliminary data.</text>
</comment>
<dbReference type="EMBL" id="JACHJS010000001">
    <property type="protein sequence ID" value="MBB4965602.1"/>
    <property type="molecule type" value="Genomic_DNA"/>
</dbReference>
<dbReference type="Pfam" id="PF00400">
    <property type="entry name" value="WD40"/>
    <property type="match status" value="2"/>
</dbReference>
<dbReference type="InterPro" id="IPR001680">
    <property type="entry name" value="WD40_rpt"/>
</dbReference>
<sequence length="109" mass="11580">MYRLGISADGRRLATPGKDGTVRVWDVGDPAAPVAVATLTNHGDSVKSASFSPDGTVLATGSADATVRLWHLDAGEATTRVRARVRTPIDPAEWQRRFPGLPHDPPCGH</sequence>
<evidence type="ECO:0000313" key="2">
    <source>
        <dbReference type="EMBL" id="MBB4965602.1"/>
    </source>
</evidence>
<dbReference type="PANTHER" id="PTHR19879:SF9">
    <property type="entry name" value="TRANSCRIPTION INITIATION FACTOR TFIID SUBUNIT 5"/>
    <property type="match status" value="1"/>
</dbReference>